<organism evidence="2 3">
    <name type="scientific">Winogradskyella arenosi</name>
    <dbReference type="NCBI Taxonomy" id="533325"/>
    <lineage>
        <taxon>Bacteria</taxon>
        <taxon>Pseudomonadati</taxon>
        <taxon>Bacteroidota</taxon>
        <taxon>Flavobacteriia</taxon>
        <taxon>Flavobacteriales</taxon>
        <taxon>Flavobacteriaceae</taxon>
        <taxon>Winogradskyella</taxon>
    </lineage>
</organism>
<dbReference type="AlphaFoldDB" id="A0A368ZK32"/>
<dbReference type="OrthoDB" id="1448349at2"/>
<accession>A0A368ZK32</accession>
<keyword evidence="1" id="KW-0732">Signal</keyword>
<evidence type="ECO:0000313" key="2">
    <source>
        <dbReference type="EMBL" id="RCW94142.1"/>
    </source>
</evidence>
<evidence type="ECO:0000256" key="1">
    <source>
        <dbReference type="SAM" id="SignalP"/>
    </source>
</evidence>
<reference evidence="2 3" key="1">
    <citation type="submission" date="2018-07" db="EMBL/GenBank/DDBJ databases">
        <title>Genomic Encyclopedia of Type Strains, Phase III (KMG-III): the genomes of soil and plant-associated and newly described type strains.</title>
        <authorList>
            <person name="Whitman W."/>
        </authorList>
    </citation>
    <scope>NUCLEOTIDE SEQUENCE [LARGE SCALE GENOMIC DNA]</scope>
    <source>
        <strain evidence="2 3">CECT 7958</strain>
    </source>
</reference>
<gene>
    <name evidence="2" type="ORF">DFQ08_101950</name>
</gene>
<protein>
    <submittedName>
        <fullName evidence="2">Uncharacterized protein</fullName>
    </submittedName>
</protein>
<dbReference type="EMBL" id="QPJO01000001">
    <property type="protein sequence ID" value="RCW94142.1"/>
    <property type="molecule type" value="Genomic_DNA"/>
</dbReference>
<proteinExistence type="predicted"/>
<feature type="chain" id="PRO_5016868933" evidence="1">
    <location>
        <begin position="24"/>
        <end position="118"/>
    </location>
</feature>
<dbReference type="RefSeq" id="WP_114308610.1">
    <property type="nucleotide sequence ID" value="NZ_QPJO01000001.1"/>
</dbReference>
<sequence>MRKIITLCLFAFALLLGTQSAVAQNSKLKKNTELNSIINAKAVQKTESLAKMIELEKEQLDDVYDVVRTYTYDSYMIHQTKNEDNREAIAAVEAQFDSGMEEVLTPTQYKRYKNLVNH</sequence>
<feature type="signal peptide" evidence="1">
    <location>
        <begin position="1"/>
        <end position="23"/>
    </location>
</feature>
<evidence type="ECO:0000313" key="3">
    <source>
        <dbReference type="Proteomes" id="UP000253436"/>
    </source>
</evidence>
<dbReference type="Proteomes" id="UP000253436">
    <property type="component" value="Unassembled WGS sequence"/>
</dbReference>
<keyword evidence="3" id="KW-1185">Reference proteome</keyword>
<comment type="caution">
    <text evidence="2">The sequence shown here is derived from an EMBL/GenBank/DDBJ whole genome shotgun (WGS) entry which is preliminary data.</text>
</comment>
<name>A0A368ZK32_9FLAO</name>